<dbReference type="Pfam" id="PF13573">
    <property type="entry name" value="SprB"/>
    <property type="match status" value="4"/>
</dbReference>
<dbReference type="InterPro" id="IPR047589">
    <property type="entry name" value="DUF11_rpt"/>
</dbReference>
<evidence type="ECO:0000313" key="4">
    <source>
        <dbReference type="Proteomes" id="UP001166021"/>
    </source>
</evidence>
<feature type="chain" id="PRO_5045714972" evidence="1">
    <location>
        <begin position="29"/>
        <end position="3590"/>
    </location>
</feature>
<keyword evidence="4" id="KW-1185">Reference proteome</keyword>
<feature type="signal peptide" evidence="1">
    <location>
        <begin position="1"/>
        <end position="28"/>
    </location>
</feature>
<evidence type="ECO:0000259" key="2">
    <source>
        <dbReference type="PROSITE" id="PS50060"/>
    </source>
</evidence>
<evidence type="ECO:0000313" key="3">
    <source>
        <dbReference type="EMBL" id="MBD0776973.1"/>
    </source>
</evidence>
<proteinExistence type="predicted"/>
<dbReference type="InterPro" id="IPR026341">
    <property type="entry name" value="T9SS_type_B"/>
</dbReference>
<accession>A0ABR7V1F4</accession>
<feature type="domain" description="MAM" evidence="2">
    <location>
        <begin position="1279"/>
        <end position="1466"/>
    </location>
</feature>
<dbReference type="NCBIfam" id="TIGR01451">
    <property type="entry name" value="B_ant_repeat"/>
    <property type="match status" value="1"/>
</dbReference>
<dbReference type="InterPro" id="IPR025667">
    <property type="entry name" value="SprB_repeat"/>
</dbReference>
<evidence type="ECO:0000256" key="1">
    <source>
        <dbReference type="SAM" id="SignalP"/>
    </source>
</evidence>
<reference evidence="3" key="1">
    <citation type="submission" date="2020-05" db="EMBL/GenBank/DDBJ databases">
        <title>The draft genome sequence of Maribacter sp. ANRC-HE7.</title>
        <authorList>
            <person name="Mu L."/>
        </authorList>
    </citation>
    <scope>NUCLEOTIDE SEQUENCE</scope>
    <source>
        <strain evidence="3">ANRC-HE7</strain>
    </source>
</reference>
<dbReference type="Proteomes" id="UP001166021">
    <property type="component" value="Unassembled WGS sequence"/>
</dbReference>
<comment type="caution">
    <text evidence="3">The sequence shown here is derived from an EMBL/GenBank/DDBJ whole genome shotgun (WGS) entry which is preliminary data.</text>
</comment>
<organism evidence="3 4">
    <name type="scientific">Maribacter aquimaris</name>
    <dbReference type="NCBI Taxonomy" id="2737171"/>
    <lineage>
        <taxon>Bacteria</taxon>
        <taxon>Pseudomonadati</taxon>
        <taxon>Bacteroidota</taxon>
        <taxon>Flavobacteriia</taxon>
        <taxon>Flavobacteriales</taxon>
        <taxon>Flavobacteriaceae</taxon>
        <taxon>Maribacter</taxon>
    </lineage>
</organism>
<sequence>MYFKSLKKHFLRIPTFLLFIGAVAISHAQLSVPFEPRLPGGNIKVKGDLVYVANNIVSIRSNPNADYNGSASNQGVYMDYIDIDRDPTTFSSSSAELNAPSCSTVLYAGLYWGGIYRDTNRDGKHKSVKLKVPGGSYIDIGPSSDPQFEYEQIYDKDGDRDGDGLTDPGVVDVDELSGVNMTSYLNYANVTHLLSGLSNPNGEYTVANIVASTNEKNVSAGWTMVVIYENQDSTSKYISTFDGYAAMGSTYKEVDFSFNGFKTVPAPQPVNAIIGASTMDGDRITGPSMRFRATPSDSWTFLSDGLNPSNNVFNSTITKLGSWVDTRTPASHNTLGWDADLLELTNPSNNVLPNDHDSGEIKISTSSEGVILFLTTVSVEIIDPEIIVEKKVEDLAENDITGGGVNLGQSIEYVLRFWNRGNDDAKNFSLKDVLPNNVELEGVDVENAPGTTWTASGTDPNELTFNVPNALVTEGGNTYEIRIRVKVSNNCNDFVAACSSTIDNIAYATYDGATSGQTISDDPSVSNVSNCGLVTTGATNFLLDDLTDCVFESEIQICGDNAEITAGSGYETYTWYKDLNENGEIDSTDTIYNDSDPDGDPATITVQETGFYLVLKESTSCGSSIESMEVTRFGSTQVNPIITYFNTLNGDADTTNDIQGEIVQCSNDGSELPQIFLCGTSDTQELILNITDANSITWEKLDETSCTVTSTDCATNQSGCTWNQVASGNSYSANEEGRFRLVLSYSGGCNSIFYFDVYQNNLDFTYTSQDIYCTTDGFIKISGVGSGYGYQLVDATSDNVVIPYASGNGPNFTISTSGTYRVEFTQLDGTTGDPIDGSCVFSTEDIGISSKELSLDITTESVNCQDQGSVRILAGNGRANYGYELYSDDGSGNPGTLIDNELAYTSSDFTFNDLNAGDYVVVVKTDDNCEVSKTVTIDEIPDPQVTAVTTKQISCTDGTITLSATEGYPDPSYLYAIWEKDGLTTYSDISDIPTTEFQRDTIAPGVFNFISGEEGTYRFVVVDGNNCWSISNEVTIKDLASLTVSAPTIDSEVKCEGSSTGKVTMNVSGGQTPYTYSIDDWATQQNDPTFTNLSPGQYTIKVKSADGCEDKVDFTLDDPESFKANAGVSSTGTCNVNDYSEVRFTNIEGGTPPYQFSFDGGSTFTADDPMDPSVRTSQLPSGSHILIAKDSRGCEITLPITIDPVPPVPVFDMDLGYDCDGNGDITLTADQTIYNYEYTIDTTPSISVSDGIFTGIAPGTYTITADYTENNPPNPSVLLHEDFGSGGTVDSDYTLGYTYEDQVGSNTYINDFEYSVTSYIVSPFGTWLRPVDHTTNGTDTSGRYLVINVGSPAPGQVIYKKPIKDIIPNQDMRVSFAAINLLKSSNQLDPDLYVQMRIPGTETVVGEVRTHDIPKNKDWNTYEFSMNPGNHTELDFVLISKKIGNSGNDVAIDDILVEQIPKSCPRTMDIPVVIEAGNKFEASIVGHTDITCNGGHDGSISFEVENFNPSAGIEYTVDGGTTWTAPSVMPVTTPLELTAGNKSVIIRKKDEPSCTITLTQEIKEPAALTVTPSIERNLSCSDPLGTIKTTVTGGTPSYEYSLEDGLGNTLVPFPNASGATFDGLGSGDYIVVVQDLNGCTERSSIITLNQPNPLTYSINSTSCYDGSNDATIELTVNTGNGDYLFQIDGGPWQSPTPATSDTYTFTGLANGTYTVNVKDSYGCDGGVETVTIDAQIVVNVTETDVSSCADGTIVVTASGGNGTLVYALVPDGTTPTPSDFVTTTNFTIDDATASANPSGFDLYVRDNNGASDFCEVIEEDIIINPAVIWELSVTSVDPNCNGGNGTIEVDVQKSGGTSLTSSEISQTGAFNYVLYQGGTEIASTSNVSLTTHTFNNVIAGTYEVRVTDGLGCTVIESTIDIVDPPVLTAAILTEFDTGTCTPAYGFKLEGYPTTGLNGTLEFSHDNGNSWRISDTFNDLGLTSGDEVNPSIRTVDGSGNTLCRYDLPRYTLTYPLENLDISLTTIQMGCNELKVKVQGKKGSPGYVYAYTEDPLNFDPATASWTSPATTTPYEFTGLTPGRTYMFYVKDANDCIRQSQQNINEIPGVNIPLEITESAAPSCFGSNNGSILFTLNPDTPQPKMRWEFYEVGNPTPIKVSGTGPTATNVAYAPTIEFKNLPESDYYIEVTQVDNTNADGCYGGSENVEIKEQLPITATPTASREIGCNQSGLIAVTNINGGTAPYTFDVTGPSGFTAISATSQNPIEIPASSPAGDYNITITDVYGCATSVPYMVSMTLTPNPTINDIQVANCDGNIEVTLTANSAVGNLRYAMVTTGGPTPTSFMDNGGIFTGVAPGDYDFYVIDGNGCSAAQTSFTVHPALQANAQLTKLLDCSPTPDATIEIEAIQGSGTYDYSVEETTTSTMVVPKTTMGGSTIEYHPTVAGTYEIKVYVDATTDHEVCERTFTVEVPGIIYPDFDATPTDVSCNASNDGIITVRQTDNGITPLTYELLDPSLNPIAASDFTDNSTTGTFENLAPGDYVVRATGINSCTSDSATITIAEPTAITVTIPATDIVQFGCAAGNNQDNASITVNYTAISGGTSTYVRYEFIDPSSNVVKDGNNNQLIVTDFTGGTYTINVYDDAGCMGTTTATINAFDELQDPDIVVDDDISCANTGETITITANGSLSDSSTAGHNYSFENVATGETNTTGTFNGLQVGMHSFKVANTVTGCTVIITHTVEEIASFDIDIIEDSPVICAGDNSQNHIEITGGYTGNFDWSAYDANGTLSDSSDDSFVVNGSGNTALSGNIDLPKGTYRVVVVQTDFPYCTEETMVTVGGADTPLNAIISEIGNASCSNDQGRLSVEPTGGIAPYTISIPSLGFTQSDVYSYVFTDLSDGTYTIEITDAAGCTNSTLSGTVQTVDPLVADIDPATQTLDCIGDADGSINTTLTSGGVGTVLYSLNTIENGVIVTTSTTQTSATFNGLNAGNYSINITDDAGCTSITTEVSINNPEPVVGTLVMSTPLTCDVDAQLTLSVEGGTPFIGNIYQYSTSESGPFTDMSGGNTHIFNVTPDAIPYQYYVRDANGCTPILTNAVTINDLTPLTADIDLNSASINCNGDSTAAISARASGGLGNYVYGLYYDASMTTTAAPTNTDGFFENLPQGTYYVGITSGDCEWVSTSIVISEPTALVVASEVTDVTCMGADDGIISLTVSGGTKEYQYAISPNLNQFNNESTFTDLAAGDYTIIVQDANGCFEVLDFTIQEPEALTLTFTTEDEICYGSEDGLVTLDIQGGTAPYSTSLNANGDSDFVEGIMSYGNLPSGTHFIYIKDANGCTTYDLFTIESGYNLAATVDVVYECSGVLPTNYVTLEFEDPSIVPDLLYGLDTSDPNEMVMDPDFTNITPGEHTLYVTHANGCMRSFDFEVQDFEPLTLQLTNENINEITAEALGGNPNYTYQVNNEPVTEDNTFLIKRTDTYSITVTDENGCSVTQEIFMEFIDIEIPNFFTPDGDGQNDTWKPRNIEIFPNITISIFDRYGRKLYKMLRDTKAWEGSYHDEDLPAGDYWYIIKLNGDGDTREFVGHFTLYR</sequence>
<keyword evidence="1" id="KW-0732">Signal</keyword>
<dbReference type="NCBIfam" id="TIGR04131">
    <property type="entry name" value="Bac_Flav_CTERM"/>
    <property type="match status" value="1"/>
</dbReference>
<name>A0ABR7V1F4_9FLAO</name>
<gene>
    <name evidence="3" type="ORF">HPE56_04130</name>
</gene>
<dbReference type="PROSITE" id="PS50060">
    <property type="entry name" value="MAM_2"/>
    <property type="match status" value="1"/>
</dbReference>
<dbReference type="RefSeq" id="WP_188242474.1">
    <property type="nucleotide sequence ID" value="NZ_JABTCF010000001.1"/>
</dbReference>
<dbReference type="EMBL" id="JABTCF010000001">
    <property type="protein sequence ID" value="MBD0776973.1"/>
    <property type="molecule type" value="Genomic_DNA"/>
</dbReference>
<protein>
    <submittedName>
        <fullName evidence="3">T9SS type B sorting domain-containing protein</fullName>
    </submittedName>
</protein>
<dbReference type="InterPro" id="IPR000998">
    <property type="entry name" value="MAM_dom"/>
</dbReference>
<dbReference type="Pfam" id="PF13585">
    <property type="entry name" value="CHU_C"/>
    <property type="match status" value="1"/>
</dbReference>